<accession>A0A0C1N2V5</accession>
<dbReference type="PANTHER" id="PTHR43194:SF2">
    <property type="entry name" value="PEROXISOMAL MEMBRANE PROTEIN LPX1"/>
    <property type="match status" value="1"/>
</dbReference>
<dbReference type="STRING" id="1479485.DA73_0236350"/>
<sequence length="394" mass="44338">MTATLSTSVIPSAEQIAKTQEAINTYIRSIDTNPNHRSGAYPYYRFHDPGKPIRGTVLLFHGLSASPHQMWRLADYLFSNGFNFYQPSIAGHVLLPPDKYWPQIDLKPEIANPLRQKVQQDWVMQNFLSNLATADTSNFKRPNLFITAALVARIFKIEPRLLDIIKALQKQDDPDFDKYFISSHMNYLIEARARLAELDTMPGPIYTLGLSVGGAVALALAADRPDRVKKVVAYAPLLKIYSEERRQYVLLTGPLDIRETGWDPNLQFPVGVFTACDRFGGFVRNAKNLASLQNVPTFLVLTENEDAADVQTNKDFFNKIGGERKGHCLYTYPTTDLVPHPMVDPTEVSQNMSNRFWQSLYQETFRFLTTGKVNASNMSSIGQESDVPVVAPVS</sequence>
<evidence type="ECO:0000313" key="2">
    <source>
        <dbReference type="EMBL" id="KIE06761.1"/>
    </source>
</evidence>
<dbReference type="OrthoDB" id="525141at2"/>
<dbReference type="SUPFAM" id="SSF53474">
    <property type="entry name" value="alpha/beta-Hydrolases"/>
    <property type="match status" value="1"/>
</dbReference>
<evidence type="ECO:0000313" key="1">
    <source>
        <dbReference type="EMBL" id="KAF3889884.1"/>
    </source>
</evidence>
<dbReference type="InterPro" id="IPR000801">
    <property type="entry name" value="Esterase-like"/>
</dbReference>
<dbReference type="RefSeq" id="WP_038082348.1">
    <property type="nucleotide sequence ID" value="NZ_JHEG04000001.1"/>
</dbReference>
<dbReference type="InterPro" id="IPR029058">
    <property type="entry name" value="AB_hydrolase_fold"/>
</dbReference>
<dbReference type="Pfam" id="PF00756">
    <property type="entry name" value="Esterase"/>
    <property type="match status" value="1"/>
</dbReference>
<name>A0A0C1N2V5_9CYAN</name>
<dbReference type="AlphaFoldDB" id="A0A0C1N2V5"/>
<dbReference type="PANTHER" id="PTHR43194">
    <property type="entry name" value="HYDROLASE ALPHA/BETA FOLD FAMILY"/>
    <property type="match status" value="1"/>
</dbReference>
<dbReference type="GO" id="GO:0016787">
    <property type="term" value="F:hydrolase activity"/>
    <property type="evidence" value="ECO:0007669"/>
    <property type="project" value="UniProtKB-KW"/>
</dbReference>
<protein>
    <submittedName>
        <fullName evidence="1">Alpha/beta hydrolase</fullName>
    </submittedName>
    <submittedName>
        <fullName evidence="2">Esterase</fullName>
    </submittedName>
</protein>
<evidence type="ECO:0000313" key="3">
    <source>
        <dbReference type="Proteomes" id="UP000029738"/>
    </source>
</evidence>
<reference evidence="1" key="2">
    <citation type="submission" date="2019-11" db="EMBL/GenBank/DDBJ databases">
        <title>Improved Assembly of Tolypothrix boutellei genome.</title>
        <authorList>
            <person name="Sarangi A.N."/>
            <person name="Mukherjee M."/>
            <person name="Ghosh S."/>
            <person name="Singh D."/>
            <person name="Das A."/>
            <person name="Kant S."/>
            <person name="Prusty A."/>
            <person name="Tripathy S."/>
        </authorList>
    </citation>
    <scope>NUCLEOTIDE SEQUENCE</scope>
    <source>
        <strain evidence="1">VB521301</strain>
    </source>
</reference>
<reference evidence="2" key="1">
    <citation type="journal article" date="2015" name="Genome Announc.">
        <title>Draft Genome Sequence of Tolypothrix boutellei Strain VB521301.</title>
        <authorList>
            <person name="Chandrababunaidu M.M."/>
            <person name="Singh D."/>
            <person name="Sen D."/>
            <person name="Bhan S."/>
            <person name="Das S."/>
            <person name="Gupta A."/>
            <person name="Adhikary S.P."/>
            <person name="Tripathy S."/>
        </authorList>
    </citation>
    <scope>NUCLEOTIDE SEQUENCE</scope>
    <source>
        <strain evidence="2">VB521301</strain>
    </source>
</reference>
<organism evidence="2">
    <name type="scientific">Tolypothrix bouteillei VB521301</name>
    <dbReference type="NCBI Taxonomy" id="1479485"/>
    <lineage>
        <taxon>Bacteria</taxon>
        <taxon>Bacillati</taxon>
        <taxon>Cyanobacteriota</taxon>
        <taxon>Cyanophyceae</taxon>
        <taxon>Nostocales</taxon>
        <taxon>Tolypothrichaceae</taxon>
        <taxon>Tolypothrix</taxon>
    </lineage>
</organism>
<dbReference type="InterPro" id="IPR050228">
    <property type="entry name" value="Carboxylesterase_BioH"/>
</dbReference>
<dbReference type="EMBL" id="JHEG02000059">
    <property type="protein sequence ID" value="KIE06761.1"/>
    <property type="molecule type" value="Genomic_DNA"/>
</dbReference>
<dbReference type="Proteomes" id="UP000029738">
    <property type="component" value="Unassembled WGS sequence"/>
</dbReference>
<keyword evidence="1" id="KW-0378">Hydrolase</keyword>
<comment type="caution">
    <text evidence="2">The sequence shown here is derived from an EMBL/GenBank/DDBJ whole genome shotgun (WGS) entry which is preliminary data.</text>
</comment>
<dbReference type="Gene3D" id="3.40.50.1820">
    <property type="entry name" value="alpha/beta hydrolase"/>
    <property type="match status" value="2"/>
</dbReference>
<proteinExistence type="predicted"/>
<gene>
    <name evidence="2" type="ORF">DA73_0236350</name>
    <name evidence="1" type="ORF">DA73_0400033760</name>
</gene>
<keyword evidence="3" id="KW-1185">Reference proteome</keyword>
<dbReference type="EMBL" id="JHEG04000001">
    <property type="protein sequence ID" value="KAF3889884.1"/>
    <property type="molecule type" value="Genomic_DNA"/>
</dbReference>